<dbReference type="GO" id="GO:0016491">
    <property type="term" value="F:oxidoreductase activity"/>
    <property type="evidence" value="ECO:0007669"/>
    <property type="project" value="UniProtKB-KW"/>
</dbReference>
<evidence type="ECO:0008006" key="5">
    <source>
        <dbReference type="Google" id="ProtNLM"/>
    </source>
</evidence>
<evidence type="ECO:0000256" key="3">
    <source>
        <dbReference type="SAM" id="MobiDB-lite"/>
    </source>
</evidence>
<sequence length="299" mass="32045">MSERLDITSASSFSSRLSSRGPDTPESIVFARRLNVVITGGSSGIGKAIVEEFAREGHRVLFTYLRNIDGVAALRSKFAHVTAVRLDQGDENSVSEFVAETKVWLEDSEVPHVDVIVNNAALGSATVDSYCGKGATEFEKDTALMRVNSLGPLWVSRGLIPLRKQEERTVVVFVGSVGGGSAAVFPEYHAADLMSKAAVAYLSKHLAADNVHSNVDIFCISPGATETEMFQKSTLNQLNDPDGFIAGMPKGVLISPTHVAENIFYLSTSPASKIFHGAVIDASMGLAVRPGLQTESRRC</sequence>
<dbReference type="PANTHER" id="PTHR43477">
    <property type="entry name" value="DIHYDROANTICAPSIN 7-DEHYDROGENASE"/>
    <property type="match status" value="1"/>
</dbReference>
<dbReference type="InterPro" id="IPR036291">
    <property type="entry name" value="NAD(P)-bd_dom_sf"/>
</dbReference>
<evidence type="ECO:0000256" key="1">
    <source>
        <dbReference type="ARBA" id="ARBA00006484"/>
    </source>
</evidence>
<dbReference type="Pfam" id="PF00106">
    <property type="entry name" value="adh_short"/>
    <property type="match status" value="1"/>
</dbReference>
<proteinExistence type="inferred from homology"/>
<dbReference type="Gene3D" id="3.40.50.720">
    <property type="entry name" value="NAD(P)-binding Rossmann-like Domain"/>
    <property type="match status" value="1"/>
</dbReference>
<dbReference type="CDD" id="cd05233">
    <property type="entry name" value="SDR_c"/>
    <property type="match status" value="1"/>
</dbReference>
<dbReference type="InterPro" id="IPR051122">
    <property type="entry name" value="SDR_DHRS6-like"/>
</dbReference>
<dbReference type="PRINTS" id="PR00081">
    <property type="entry name" value="GDHRDH"/>
</dbReference>
<dbReference type="SUPFAM" id="SSF51735">
    <property type="entry name" value="NAD(P)-binding Rossmann-fold domains"/>
    <property type="match status" value="1"/>
</dbReference>
<dbReference type="AlphaFoldDB" id="A0A7S0G6R5"/>
<dbReference type="EMBL" id="HBEK01016429">
    <property type="protein sequence ID" value="CAD8398971.1"/>
    <property type="molecule type" value="Transcribed_RNA"/>
</dbReference>
<organism evidence="4">
    <name type="scientific">Rhodosorus marinus</name>
    <dbReference type="NCBI Taxonomy" id="101924"/>
    <lineage>
        <taxon>Eukaryota</taxon>
        <taxon>Rhodophyta</taxon>
        <taxon>Stylonematophyceae</taxon>
        <taxon>Stylonematales</taxon>
        <taxon>Stylonemataceae</taxon>
        <taxon>Rhodosorus</taxon>
    </lineage>
</organism>
<name>A0A7S0G6R5_9RHOD</name>
<reference evidence="4" key="1">
    <citation type="submission" date="2021-01" db="EMBL/GenBank/DDBJ databases">
        <authorList>
            <person name="Corre E."/>
            <person name="Pelletier E."/>
            <person name="Niang G."/>
            <person name="Scheremetjew M."/>
            <person name="Finn R."/>
            <person name="Kale V."/>
            <person name="Holt S."/>
            <person name="Cochrane G."/>
            <person name="Meng A."/>
            <person name="Brown T."/>
            <person name="Cohen L."/>
        </authorList>
    </citation>
    <scope>NUCLEOTIDE SEQUENCE</scope>
    <source>
        <strain evidence="4">UTEX LB 2760</strain>
    </source>
</reference>
<protein>
    <recommendedName>
        <fullName evidence="5">Oxidoreductase</fullName>
    </recommendedName>
</protein>
<gene>
    <name evidence="4" type="ORF">RMAR0315_LOCUS8963</name>
</gene>
<feature type="compositionally biased region" description="Low complexity" evidence="3">
    <location>
        <begin position="9"/>
        <end position="19"/>
    </location>
</feature>
<dbReference type="PANTHER" id="PTHR43477:SF1">
    <property type="entry name" value="DIHYDROANTICAPSIN 7-DEHYDROGENASE"/>
    <property type="match status" value="1"/>
</dbReference>
<comment type="similarity">
    <text evidence="1">Belongs to the short-chain dehydrogenases/reductases (SDR) family.</text>
</comment>
<accession>A0A7S0G6R5</accession>
<dbReference type="InterPro" id="IPR002347">
    <property type="entry name" value="SDR_fam"/>
</dbReference>
<keyword evidence="2" id="KW-0560">Oxidoreductase</keyword>
<evidence type="ECO:0000313" key="4">
    <source>
        <dbReference type="EMBL" id="CAD8398971.1"/>
    </source>
</evidence>
<feature type="region of interest" description="Disordered" evidence="3">
    <location>
        <begin position="1"/>
        <end position="23"/>
    </location>
</feature>
<evidence type="ECO:0000256" key="2">
    <source>
        <dbReference type="ARBA" id="ARBA00023002"/>
    </source>
</evidence>